<evidence type="ECO:0000313" key="2">
    <source>
        <dbReference type="Proteomes" id="UP001152658"/>
    </source>
</evidence>
<organism evidence="1 2">
    <name type="scientific">Vibrio aestuarianus</name>
    <dbReference type="NCBI Taxonomy" id="28171"/>
    <lineage>
        <taxon>Bacteria</taxon>
        <taxon>Pseudomonadati</taxon>
        <taxon>Pseudomonadota</taxon>
        <taxon>Gammaproteobacteria</taxon>
        <taxon>Vibrionales</taxon>
        <taxon>Vibrionaceae</taxon>
        <taxon>Vibrio</taxon>
    </lineage>
</organism>
<reference evidence="1" key="1">
    <citation type="submission" date="2022-06" db="EMBL/GenBank/DDBJ databases">
        <authorList>
            <person name="Goudenege D."/>
            <person name="Le Roux F."/>
        </authorList>
    </citation>
    <scope>NUCLEOTIDE SEQUENCE</scope>
    <source>
        <strain evidence="1">12-063</strain>
    </source>
</reference>
<evidence type="ECO:0008006" key="3">
    <source>
        <dbReference type="Google" id="ProtNLM"/>
    </source>
</evidence>
<gene>
    <name evidence="1" type="ORF">VAE063_620004</name>
</gene>
<name>A0ABM9FLU3_9VIBR</name>
<evidence type="ECO:0000313" key="1">
    <source>
        <dbReference type="EMBL" id="CAH8207479.1"/>
    </source>
</evidence>
<proteinExistence type="predicted"/>
<accession>A0ABM9FLU3</accession>
<dbReference type="RefSeq" id="WP_168786410.1">
    <property type="nucleotide sequence ID" value="NZ_CALYLF010000104.1"/>
</dbReference>
<sequence>MTNKEIEKELEALEVLIYLATKILKDAIDLQAIAYKMGDEIRIAKLEEAIEVFENRLYMHTKRRDELFSKLLGENENE</sequence>
<comment type="caution">
    <text evidence="1">The sequence shown here is derived from an EMBL/GenBank/DDBJ whole genome shotgun (WGS) entry which is preliminary data.</text>
</comment>
<dbReference type="EMBL" id="CALYLK010000100">
    <property type="protein sequence ID" value="CAH8207479.1"/>
    <property type="molecule type" value="Genomic_DNA"/>
</dbReference>
<protein>
    <recommendedName>
        <fullName evidence="3">Phage protein</fullName>
    </recommendedName>
</protein>
<dbReference type="Proteomes" id="UP001152658">
    <property type="component" value="Unassembled WGS sequence"/>
</dbReference>
<keyword evidence="2" id="KW-1185">Reference proteome</keyword>